<evidence type="ECO:0000256" key="3">
    <source>
        <dbReference type="ARBA" id="ARBA00022777"/>
    </source>
</evidence>
<dbReference type="InterPro" id="IPR017441">
    <property type="entry name" value="Protein_kinase_ATP_BS"/>
</dbReference>
<dbReference type="PROSITE" id="PS00108">
    <property type="entry name" value="PROTEIN_KINASE_ST"/>
    <property type="match status" value="1"/>
</dbReference>
<dbReference type="InterPro" id="IPR050339">
    <property type="entry name" value="CC_SR_Kinase"/>
</dbReference>
<feature type="compositionally biased region" description="Acidic residues" evidence="7">
    <location>
        <begin position="361"/>
        <end position="382"/>
    </location>
</feature>
<dbReference type="InterPro" id="IPR011009">
    <property type="entry name" value="Kinase-like_dom_sf"/>
</dbReference>
<gene>
    <name evidence="9" type="ORF">FN846DRAFT_787791</name>
</gene>
<dbReference type="OrthoDB" id="1405469at2759"/>
<evidence type="ECO:0000256" key="5">
    <source>
        <dbReference type="ARBA" id="ARBA00037982"/>
    </source>
</evidence>
<evidence type="ECO:0000256" key="4">
    <source>
        <dbReference type="ARBA" id="ARBA00022840"/>
    </source>
</evidence>
<dbReference type="GO" id="GO:0005634">
    <property type="term" value="C:nucleus"/>
    <property type="evidence" value="ECO:0007669"/>
    <property type="project" value="TreeGrafter"/>
</dbReference>
<dbReference type="GO" id="GO:0005737">
    <property type="term" value="C:cytoplasm"/>
    <property type="evidence" value="ECO:0007669"/>
    <property type="project" value="TreeGrafter"/>
</dbReference>
<keyword evidence="4 6" id="KW-0067">ATP-binding</keyword>
<evidence type="ECO:0000313" key="9">
    <source>
        <dbReference type="EMBL" id="KAA8893560.1"/>
    </source>
</evidence>
<dbReference type="SUPFAM" id="SSF56112">
    <property type="entry name" value="Protein kinase-like (PK-like)"/>
    <property type="match status" value="1"/>
</dbReference>
<name>A0A5J5EE04_9PEZI</name>
<keyword evidence="3 9" id="KW-0418">Kinase</keyword>
<keyword evidence="1" id="KW-0808">Transferase</keyword>
<evidence type="ECO:0000259" key="8">
    <source>
        <dbReference type="PROSITE" id="PS50011"/>
    </source>
</evidence>
<dbReference type="PROSITE" id="PS50011">
    <property type="entry name" value="PROTEIN_KINASE_DOM"/>
    <property type="match status" value="1"/>
</dbReference>
<dbReference type="Proteomes" id="UP000326924">
    <property type="component" value="Unassembled WGS sequence"/>
</dbReference>
<evidence type="ECO:0000313" key="10">
    <source>
        <dbReference type="Proteomes" id="UP000326924"/>
    </source>
</evidence>
<dbReference type="PANTHER" id="PTHR11042">
    <property type="entry name" value="EUKARYOTIC TRANSLATION INITIATION FACTOR 2-ALPHA KINASE EIF2-ALPHA KINASE -RELATED"/>
    <property type="match status" value="1"/>
</dbReference>
<dbReference type="Pfam" id="PF00069">
    <property type="entry name" value="Pkinase"/>
    <property type="match status" value="2"/>
</dbReference>
<evidence type="ECO:0000256" key="6">
    <source>
        <dbReference type="PROSITE-ProRule" id="PRU10141"/>
    </source>
</evidence>
<proteinExistence type="inferred from homology"/>
<evidence type="ECO:0000256" key="2">
    <source>
        <dbReference type="ARBA" id="ARBA00022741"/>
    </source>
</evidence>
<comment type="similarity">
    <text evidence="5">Belongs to the protein kinase superfamily. Ser/Thr protein kinase family. GCN2 subfamily.</text>
</comment>
<dbReference type="InterPro" id="IPR008271">
    <property type="entry name" value="Ser/Thr_kinase_AS"/>
</dbReference>
<feature type="domain" description="Protein kinase" evidence="8">
    <location>
        <begin position="227"/>
        <end position="652"/>
    </location>
</feature>
<protein>
    <submittedName>
        <fullName evidence="9">Kinase-like domain-containing protein</fullName>
    </submittedName>
</protein>
<feature type="compositionally biased region" description="Acidic residues" evidence="7">
    <location>
        <begin position="390"/>
        <end position="428"/>
    </location>
</feature>
<dbReference type="Gene3D" id="3.30.200.20">
    <property type="entry name" value="Phosphorylase Kinase, domain 1"/>
    <property type="match status" value="1"/>
</dbReference>
<dbReference type="GO" id="GO:0004694">
    <property type="term" value="F:eukaryotic translation initiation factor 2alpha kinase activity"/>
    <property type="evidence" value="ECO:0007669"/>
    <property type="project" value="TreeGrafter"/>
</dbReference>
<dbReference type="GO" id="GO:0005524">
    <property type="term" value="F:ATP binding"/>
    <property type="evidence" value="ECO:0007669"/>
    <property type="project" value="UniProtKB-UniRule"/>
</dbReference>
<feature type="region of interest" description="Disordered" evidence="7">
    <location>
        <begin position="350"/>
        <end position="431"/>
    </location>
</feature>
<dbReference type="PANTHER" id="PTHR11042:SF187">
    <property type="entry name" value="EUKARYOTIC TRANSLATION INITIATION FACTOR 2-ALPHA KINASE 2"/>
    <property type="match status" value="1"/>
</dbReference>
<dbReference type="InParanoid" id="A0A5J5EE04"/>
<sequence length="676" mass="72796">MSASSPNSPTRQVLIREETHISRVQEVNDDDPAAADLAAFTLSPSSVEAAPTPAANPHPSSVLMGALMENWIHTKYPGVSAGHRHALFQVMASDLGVTLGGIGFDAAAADDSLAGERSQYIAAVEKYATDKLGKLIPDTANTAATSKGTELVRSSSGSYARQPLNRINYSAPRLQPRRSMSLPIAGTFATSRAVIDTRETSPLRPDGQDSVAQNTSLVKPTRLSEEYFEHEMIGKGGFGEVYKVVHKLDHAIYALKKIRIKASDFTREAHEFQAGANKVLTELRTLARLEHVNIVRYFNSWIEHNGVLVAQPDAPSVSRPAESLSAIAEESQFSDESKLIEGNRLDIIFESTDSDGVSETADSDDASETADSDDASETTDSDDVSKTADSDDASETADSDDASETADSDDASETADSDDASETADSDDSIFAGGSSAAGTLIKRRSSFNEPTITIYITMSLYPLTLTDYLSRKRAGKQHFHCFCPISALTIFGDILNGVEYLHAEGVVHRDLKPGNVFLNVGKPTECCKQTGCGVVPKIGDFGLVAAVEEEHAPLRAASRTRRVGTTFYSAPEGGQNPAVDVWALGIILFEMLYRFDTASERAVLLDRLYKGTLNALPIDPKLAAIVKRCCCLEPRKRVTLTELKDIVANVLAELQQERKKQADGDIIGDGADEAA</sequence>
<keyword evidence="10" id="KW-1185">Reference proteome</keyword>
<dbReference type="EMBL" id="VXIS01000426">
    <property type="protein sequence ID" value="KAA8893560.1"/>
    <property type="molecule type" value="Genomic_DNA"/>
</dbReference>
<evidence type="ECO:0000256" key="1">
    <source>
        <dbReference type="ARBA" id="ARBA00022679"/>
    </source>
</evidence>
<keyword evidence="2 6" id="KW-0547">Nucleotide-binding</keyword>
<organism evidence="9 10">
    <name type="scientific">Sphaerosporella brunnea</name>
    <dbReference type="NCBI Taxonomy" id="1250544"/>
    <lineage>
        <taxon>Eukaryota</taxon>
        <taxon>Fungi</taxon>
        <taxon>Dikarya</taxon>
        <taxon>Ascomycota</taxon>
        <taxon>Pezizomycotina</taxon>
        <taxon>Pezizomycetes</taxon>
        <taxon>Pezizales</taxon>
        <taxon>Pyronemataceae</taxon>
        <taxon>Sphaerosporella</taxon>
    </lineage>
</organism>
<feature type="binding site" evidence="6">
    <location>
        <position position="256"/>
    </location>
    <ligand>
        <name>ATP</name>
        <dbReference type="ChEBI" id="CHEBI:30616"/>
    </ligand>
</feature>
<evidence type="ECO:0000256" key="7">
    <source>
        <dbReference type="SAM" id="MobiDB-lite"/>
    </source>
</evidence>
<dbReference type="PROSITE" id="PS00107">
    <property type="entry name" value="PROTEIN_KINASE_ATP"/>
    <property type="match status" value="1"/>
</dbReference>
<dbReference type="AlphaFoldDB" id="A0A5J5EE04"/>
<dbReference type="InterPro" id="IPR000719">
    <property type="entry name" value="Prot_kinase_dom"/>
</dbReference>
<dbReference type="SMART" id="SM00220">
    <property type="entry name" value="S_TKc"/>
    <property type="match status" value="1"/>
</dbReference>
<reference evidence="9 10" key="1">
    <citation type="submission" date="2019-09" db="EMBL/GenBank/DDBJ databases">
        <title>Draft genome of the ectomycorrhizal ascomycete Sphaerosporella brunnea.</title>
        <authorList>
            <consortium name="DOE Joint Genome Institute"/>
            <person name="Benucci G.M."/>
            <person name="Marozzi G."/>
            <person name="Antonielli L."/>
            <person name="Sanchez S."/>
            <person name="Marco P."/>
            <person name="Wang X."/>
            <person name="Falini L.B."/>
            <person name="Barry K."/>
            <person name="Haridas S."/>
            <person name="Lipzen A."/>
            <person name="Labutti K."/>
            <person name="Grigoriev I.V."/>
            <person name="Murat C."/>
            <person name="Martin F."/>
            <person name="Albertini E."/>
            <person name="Donnini D."/>
            <person name="Bonito G."/>
        </authorList>
    </citation>
    <scope>NUCLEOTIDE SEQUENCE [LARGE SCALE GENOMIC DNA]</scope>
    <source>
        <strain evidence="9 10">Sb_GMNB300</strain>
    </source>
</reference>
<comment type="caution">
    <text evidence="9">The sequence shown here is derived from an EMBL/GenBank/DDBJ whole genome shotgun (WGS) entry which is preliminary data.</text>
</comment>
<accession>A0A5J5EE04</accession>
<dbReference type="Gene3D" id="1.10.510.10">
    <property type="entry name" value="Transferase(Phosphotransferase) domain 1"/>
    <property type="match status" value="1"/>
</dbReference>